<proteinExistence type="predicted"/>
<dbReference type="PROSITE" id="PS51257">
    <property type="entry name" value="PROKAR_LIPOPROTEIN"/>
    <property type="match status" value="1"/>
</dbReference>
<protein>
    <submittedName>
        <fullName evidence="2">Uncharacterized protein</fullName>
    </submittedName>
</protein>
<feature type="compositionally biased region" description="Polar residues" evidence="1">
    <location>
        <begin position="25"/>
        <end position="36"/>
    </location>
</feature>
<gene>
    <name evidence="2" type="ORF">S12H4_10394</name>
</gene>
<name>X1S5J8_9ZZZZ</name>
<sequence length="197" mass="21861">MKKTITLLTILMLVVFMVGCENSMNPIEPQTQNDNDGISLAKKTKPDKPDKPGESKQEATFNVTFAGKISGSKGWTQEISSGTKTIRTRWQENIELDLSGLETCIAAPVFGILNISKAKKSGDASSMFWFSYDGIDHQLKMYGDFDGQWLPEVDGENTITLNTWEIYAHYNKDNDEACTDEGFFGEGTTLKVVRSAP</sequence>
<organism evidence="2">
    <name type="scientific">marine sediment metagenome</name>
    <dbReference type="NCBI Taxonomy" id="412755"/>
    <lineage>
        <taxon>unclassified sequences</taxon>
        <taxon>metagenomes</taxon>
        <taxon>ecological metagenomes</taxon>
    </lineage>
</organism>
<feature type="compositionally biased region" description="Basic and acidic residues" evidence="1">
    <location>
        <begin position="44"/>
        <end position="57"/>
    </location>
</feature>
<accession>X1S5J8</accession>
<comment type="caution">
    <text evidence="2">The sequence shown here is derived from an EMBL/GenBank/DDBJ whole genome shotgun (WGS) entry which is preliminary data.</text>
</comment>
<dbReference type="EMBL" id="BARW01004434">
    <property type="protein sequence ID" value="GAI63059.1"/>
    <property type="molecule type" value="Genomic_DNA"/>
</dbReference>
<feature type="region of interest" description="Disordered" evidence="1">
    <location>
        <begin position="25"/>
        <end position="57"/>
    </location>
</feature>
<evidence type="ECO:0000313" key="2">
    <source>
        <dbReference type="EMBL" id="GAI63059.1"/>
    </source>
</evidence>
<evidence type="ECO:0000256" key="1">
    <source>
        <dbReference type="SAM" id="MobiDB-lite"/>
    </source>
</evidence>
<dbReference type="AlphaFoldDB" id="X1S5J8"/>
<reference evidence="2" key="1">
    <citation type="journal article" date="2014" name="Front. Microbiol.">
        <title>High frequency of phylogenetically diverse reductive dehalogenase-homologous genes in deep subseafloor sedimentary metagenomes.</title>
        <authorList>
            <person name="Kawai M."/>
            <person name="Futagami T."/>
            <person name="Toyoda A."/>
            <person name="Takaki Y."/>
            <person name="Nishi S."/>
            <person name="Hori S."/>
            <person name="Arai W."/>
            <person name="Tsubouchi T."/>
            <person name="Morono Y."/>
            <person name="Uchiyama I."/>
            <person name="Ito T."/>
            <person name="Fujiyama A."/>
            <person name="Inagaki F."/>
            <person name="Takami H."/>
        </authorList>
    </citation>
    <scope>NUCLEOTIDE SEQUENCE</scope>
    <source>
        <strain evidence="2">Expedition CK06-06</strain>
    </source>
</reference>